<comment type="caution">
    <text evidence="2">The sequence shown here is derived from an EMBL/GenBank/DDBJ whole genome shotgun (WGS) entry which is preliminary data.</text>
</comment>
<dbReference type="GO" id="GO:0016757">
    <property type="term" value="F:glycosyltransferase activity"/>
    <property type="evidence" value="ECO:0007669"/>
    <property type="project" value="InterPro"/>
</dbReference>
<dbReference type="SUPFAM" id="SSF53756">
    <property type="entry name" value="UDP-Glycosyltransferase/glycogen phosphorylase"/>
    <property type="match status" value="1"/>
</dbReference>
<feature type="domain" description="Glycosyl transferase family 1" evidence="1">
    <location>
        <begin position="164"/>
        <end position="322"/>
    </location>
</feature>
<evidence type="ECO:0000313" key="3">
    <source>
        <dbReference type="Proteomes" id="UP000177579"/>
    </source>
</evidence>
<proteinExistence type="predicted"/>
<sequence>MRICYFGIYDQKYSRNRILINGLRKNGVEITECHSNQQGIGKYVDLIKKHRQVKDKYDLMIVGFPGPQAMILARFLSRKKIVFDAFASLYDSVYGENNKSIFSNARAFYFFFLDKSACLFADKILLDTNSHIDYYVQRFKIKKEKFIRIFVGSDDSIIYPQKEEDNGKEEFLVHFHGLYTPLQGVEHIIGAAEILKDENIKFNIIGGKIKDKWGDKGMKNINFFSWIPYENLGAYMQKADVCLGIFGGTDKAMRVIPNKLYEALAMRRAVITGISDTIQELLTDKENVLLCKMASAEDLAGKILELKNNAELRTKIAENGYRVFKERLFPKAIAKDLIKYL</sequence>
<dbReference type="Pfam" id="PF00534">
    <property type="entry name" value="Glycos_transf_1"/>
    <property type="match status" value="1"/>
</dbReference>
<reference evidence="2 3" key="1">
    <citation type="journal article" date="2016" name="Nat. Commun.">
        <title>Thousands of microbial genomes shed light on interconnected biogeochemical processes in an aquifer system.</title>
        <authorList>
            <person name="Anantharaman K."/>
            <person name="Brown C.T."/>
            <person name="Hug L.A."/>
            <person name="Sharon I."/>
            <person name="Castelle C.J."/>
            <person name="Probst A.J."/>
            <person name="Thomas B.C."/>
            <person name="Singh A."/>
            <person name="Wilkins M.J."/>
            <person name="Karaoz U."/>
            <person name="Brodie E.L."/>
            <person name="Williams K.H."/>
            <person name="Hubbard S.S."/>
            <person name="Banfield J.F."/>
        </authorList>
    </citation>
    <scope>NUCLEOTIDE SEQUENCE [LARGE SCALE GENOMIC DNA]</scope>
</reference>
<dbReference type="EMBL" id="MFGO01000007">
    <property type="protein sequence ID" value="OGF41612.1"/>
    <property type="molecule type" value="Genomic_DNA"/>
</dbReference>
<evidence type="ECO:0000313" key="2">
    <source>
        <dbReference type="EMBL" id="OGF41612.1"/>
    </source>
</evidence>
<dbReference type="Gene3D" id="3.40.50.2000">
    <property type="entry name" value="Glycogen Phosphorylase B"/>
    <property type="match status" value="2"/>
</dbReference>
<dbReference type="Proteomes" id="UP000177579">
    <property type="component" value="Unassembled WGS sequence"/>
</dbReference>
<dbReference type="InterPro" id="IPR001296">
    <property type="entry name" value="Glyco_trans_1"/>
</dbReference>
<dbReference type="PANTHER" id="PTHR12526">
    <property type="entry name" value="GLYCOSYLTRANSFERASE"/>
    <property type="match status" value="1"/>
</dbReference>
<name>A0A1F5TRQ3_9BACT</name>
<dbReference type="AlphaFoldDB" id="A0A1F5TRQ3"/>
<organism evidence="2 3">
    <name type="scientific">Candidatus Falkowbacteria bacterium RIFOXYD2_FULL_34_120</name>
    <dbReference type="NCBI Taxonomy" id="1798007"/>
    <lineage>
        <taxon>Bacteria</taxon>
        <taxon>Candidatus Falkowiibacteriota</taxon>
    </lineage>
</organism>
<gene>
    <name evidence="2" type="ORF">A2531_06250</name>
</gene>
<accession>A0A1F5TRQ3</accession>
<evidence type="ECO:0000259" key="1">
    <source>
        <dbReference type="Pfam" id="PF00534"/>
    </source>
</evidence>
<protein>
    <recommendedName>
        <fullName evidence="1">Glycosyl transferase family 1 domain-containing protein</fullName>
    </recommendedName>
</protein>